<dbReference type="InterPro" id="IPR024775">
    <property type="entry name" value="DinB-like"/>
</dbReference>
<reference evidence="2 3" key="1">
    <citation type="submission" date="2018-12" db="EMBL/GenBank/DDBJ databases">
        <title>Sequencing of bacterial isolates from soil warming experiment in Harvard Forest, Massachusetts, USA.</title>
        <authorList>
            <person name="Deangelis K."/>
        </authorList>
    </citation>
    <scope>NUCLEOTIDE SEQUENCE [LARGE SCALE GENOMIC DNA]</scope>
    <source>
        <strain evidence="2 3">EB153</strain>
    </source>
</reference>
<name>A0A3R9QGC7_9BACT</name>
<dbReference type="EMBL" id="RSDW01000001">
    <property type="protein sequence ID" value="RSL15880.1"/>
    <property type="molecule type" value="Genomic_DNA"/>
</dbReference>
<keyword evidence="3" id="KW-1185">Reference proteome</keyword>
<comment type="caution">
    <text evidence="2">The sequence shown here is derived from an EMBL/GenBank/DDBJ whole genome shotgun (WGS) entry which is preliminary data.</text>
</comment>
<feature type="domain" description="DinB-like" evidence="1">
    <location>
        <begin position="25"/>
        <end position="146"/>
    </location>
</feature>
<organism evidence="2 3">
    <name type="scientific">Edaphobacter aggregans</name>
    <dbReference type="NCBI Taxonomy" id="570835"/>
    <lineage>
        <taxon>Bacteria</taxon>
        <taxon>Pseudomonadati</taxon>
        <taxon>Acidobacteriota</taxon>
        <taxon>Terriglobia</taxon>
        <taxon>Terriglobales</taxon>
        <taxon>Acidobacteriaceae</taxon>
        <taxon>Edaphobacter</taxon>
    </lineage>
</organism>
<gene>
    <name evidence="2" type="ORF">EDE15_1386</name>
</gene>
<evidence type="ECO:0000313" key="3">
    <source>
        <dbReference type="Proteomes" id="UP000269669"/>
    </source>
</evidence>
<accession>A0A3R9QGC7</accession>
<dbReference type="Gene3D" id="1.20.120.450">
    <property type="entry name" value="dinb family like domain"/>
    <property type="match status" value="1"/>
</dbReference>
<sequence>MKSLASAEVLSETRARLLRVATDDQPLWGRMTVWQMMRHLGCSSELALGERPMEPVKGVPSALIKFVALRTALPWPKNSKTMPELIQALDECPETGFEELVGVAVAKMEDVARATRLAPKHPIFGSMTTADWMRLGYLHADHHLRQFGR</sequence>
<dbReference type="Pfam" id="PF12867">
    <property type="entry name" value="DinB_2"/>
    <property type="match status" value="1"/>
</dbReference>
<dbReference type="SUPFAM" id="SSF109854">
    <property type="entry name" value="DinB/YfiT-like putative metalloenzymes"/>
    <property type="match status" value="1"/>
</dbReference>
<protein>
    <submittedName>
        <fullName evidence="2">Uncharacterized protein DUF1569</fullName>
    </submittedName>
</protein>
<evidence type="ECO:0000259" key="1">
    <source>
        <dbReference type="Pfam" id="PF12867"/>
    </source>
</evidence>
<proteinExistence type="predicted"/>
<dbReference type="OrthoDB" id="2599194at2"/>
<dbReference type="Proteomes" id="UP000269669">
    <property type="component" value="Unassembled WGS sequence"/>
</dbReference>
<evidence type="ECO:0000313" key="2">
    <source>
        <dbReference type="EMBL" id="RSL15880.1"/>
    </source>
</evidence>
<dbReference type="AlphaFoldDB" id="A0A3R9QGC7"/>
<dbReference type="InterPro" id="IPR034660">
    <property type="entry name" value="DinB/YfiT-like"/>
</dbReference>
<dbReference type="RefSeq" id="WP_125484566.1">
    <property type="nucleotide sequence ID" value="NZ_RSDW01000001.1"/>
</dbReference>